<reference evidence="2" key="2">
    <citation type="journal article" date="2007" name="Science">
        <title>Draft genome sequence of the sexually transmitted pathogen Trichomonas vaginalis.</title>
        <authorList>
            <person name="Carlton J.M."/>
            <person name="Hirt R.P."/>
            <person name="Silva J.C."/>
            <person name="Delcher A.L."/>
            <person name="Schatz M."/>
            <person name="Zhao Q."/>
            <person name="Wortman J.R."/>
            <person name="Bidwell S.L."/>
            <person name="Alsmark U.C.M."/>
            <person name="Besteiro S."/>
            <person name="Sicheritz-Ponten T."/>
            <person name="Noel C.J."/>
            <person name="Dacks J.B."/>
            <person name="Foster P.G."/>
            <person name="Simillion C."/>
            <person name="Van de Peer Y."/>
            <person name="Miranda-Saavedra D."/>
            <person name="Barton G.J."/>
            <person name="Westrop G.D."/>
            <person name="Mueller S."/>
            <person name="Dessi D."/>
            <person name="Fiori P.L."/>
            <person name="Ren Q."/>
            <person name="Paulsen I."/>
            <person name="Zhang H."/>
            <person name="Bastida-Corcuera F.D."/>
            <person name="Simoes-Barbosa A."/>
            <person name="Brown M.T."/>
            <person name="Hayes R.D."/>
            <person name="Mukherjee M."/>
            <person name="Okumura C.Y."/>
            <person name="Schneider R."/>
            <person name="Smith A.J."/>
            <person name="Vanacova S."/>
            <person name="Villalvazo M."/>
            <person name="Haas B.J."/>
            <person name="Pertea M."/>
            <person name="Feldblyum T.V."/>
            <person name="Utterback T.R."/>
            <person name="Shu C.L."/>
            <person name="Osoegawa K."/>
            <person name="de Jong P.J."/>
            <person name="Hrdy I."/>
            <person name="Horvathova L."/>
            <person name="Zubacova Z."/>
            <person name="Dolezal P."/>
            <person name="Malik S.B."/>
            <person name="Logsdon J.M. Jr."/>
            <person name="Henze K."/>
            <person name="Gupta A."/>
            <person name="Wang C.C."/>
            <person name="Dunne R.L."/>
            <person name="Upcroft J.A."/>
            <person name="Upcroft P."/>
            <person name="White O."/>
            <person name="Salzberg S.L."/>
            <person name="Tang P."/>
            <person name="Chiu C.-H."/>
            <person name="Lee Y.-S."/>
            <person name="Embley T.M."/>
            <person name="Coombs G.H."/>
            <person name="Mottram J.C."/>
            <person name="Tachezy J."/>
            <person name="Fraser-Liggett C.M."/>
            <person name="Johnson P.J."/>
        </authorList>
    </citation>
    <scope>NUCLEOTIDE SEQUENCE [LARGE SCALE GENOMIC DNA]</scope>
    <source>
        <strain evidence="2">G3</strain>
    </source>
</reference>
<evidence type="ECO:0000313" key="3">
    <source>
        <dbReference type="Proteomes" id="UP000001542"/>
    </source>
</evidence>
<dbReference type="KEGG" id="tva:4759830"/>
<dbReference type="VEuPathDB" id="TrichDB:TVAG_217360"/>
<evidence type="ECO:0000256" key="1">
    <source>
        <dbReference type="SAM" id="MobiDB-lite"/>
    </source>
</evidence>
<dbReference type="RefSeq" id="XP_001330479.1">
    <property type="nucleotide sequence ID" value="XM_001330444.1"/>
</dbReference>
<accession>A2EZB8</accession>
<proteinExistence type="predicted"/>
<dbReference type="EMBL" id="DS113550">
    <property type="protein sequence ID" value="EAY01999.1"/>
    <property type="molecule type" value="Genomic_DNA"/>
</dbReference>
<evidence type="ECO:0000313" key="2">
    <source>
        <dbReference type="EMBL" id="EAY01999.1"/>
    </source>
</evidence>
<dbReference type="Proteomes" id="UP000001542">
    <property type="component" value="Unassembled WGS sequence"/>
</dbReference>
<name>A2EZB8_TRIV3</name>
<keyword evidence="3" id="KW-1185">Reference proteome</keyword>
<organism evidence="2 3">
    <name type="scientific">Trichomonas vaginalis (strain ATCC PRA-98 / G3)</name>
    <dbReference type="NCBI Taxonomy" id="412133"/>
    <lineage>
        <taxon>Eukaryota</taxon>
        <taxon>Metamonada</taxon>
        <taxon>Parabasalia</taxon>
        <taxon>Trichomonadida</taxon>
        <taxon>Trichomonadidae</taxon>
        <taxon>Trichomonas</taxon>
    </lineage>
</organism>
<dbReference type="VEuPathDB" id="TrichDB:TVAGG3_0136510"/>
<protein>
    <submittedName>
        <fullName evidence="2">Uncharacterized protein</fullName>
    </submittedName>
</protein>
<feature type="region of interest" description="Disordered" evidence="1">
    <location>
        <begin position="1"/>
        <end position="37"/>
    </location>
</feature>
<gene>
    <name evidence="2" type="ORF">TVAG_217360</name>
</gene>
<dbReference type="AlphaFoldDB" id="A2EZB8"/>
<sequence>MCKEGDDVQSNNQNQEQPKEYKGLPEPGKIGIIPKDSLIPPVHDTKISKVPPKISNQATFADIDLSSISEA</sequence>
<dbReference type="InParanoid" id="A2EZB8"/>
<reference evidence="2" key="1">
    <citation type="submission" date="2006-10" db="EMBL/GenBank/DDBJ databases">
        <authorList>
            <person name="Amadeo P."/>
            <person name="Zhao Q."/>
            <person name="Wortman J."/>
            <person name="Fraser-Liggett C."/>
            <person name="Carlton J."/>
        </authorList>
    </citation>
    <scope>NUCLEOTIDE SEQUENCE</scope>
    <source>
        <strain evidence="2">G3</strain>
    </source>
</reference>